<feature type="transmembrane region" description="Helical" evidence="9">
    <location>
        <begin position="12"/>
        <end position="32"/>
    </location>
</feature>
<keyword evidence="5" id="KW-0862">Zinc</keyword>
<feature type="transmembrane region" description="Helical" evidence="9">
    <location>
        <begin position="238"/>
        <end position="260"/>
    </location>
</feature>
<comment type="subcellular location">
    <subcellularLocation>
        <location evidence="1">Membrane</location>
        <topology evidence="1">Multi-pass membrane protein</topology>
    </subcellularLocation>
</comment>
<name>A0A0A2VN17_BEABA</name>
<keyword evidence="3" id="KW-0813">Transport</keyword>
<feature type="transmembrane region" description="Helical" evidence="9">
    <location>
        <begin position="272"/>
        <end position="290"/>
    </location>
</feature>
<dbReference type="PANTHER" id="PTHR45820:SF5">
    <property type="entry name" value="DIFFUSION FACILITATOR FAMILY METAL ION TRANSPORTER, PUTATIVE-RELATED"/>
    <property type="match status" value="1"/>
</dbReference>
<dbReference type="Gene3D" id="1.20.1510.10">
    <property type="entry name" value="Cation efflux protein transmembrane domain"/>
    <property type="match status" value="1"/>
</dbReference>
<evidence type="ECO:0000313" key="12">
    <source>
        <dbReference type="EMBL" id="KGQ09286.1"/>
    </source>
</evidence>
<evidence type="ECO:0000256" key="6">
    <source>
        <dbReference type="ARBA" id="ARBA00022989"/>
    </source>
</evidence>
<reference evidence="12 13" key="1">
    <citation type="submission" date="2012-10" db="EMBL/GenBank/DDBJ databases">
        <title>Genome sequencing and analysis of entomopathogenic fungi Beauveria bassiana D1-5.</title>
        <authorList>
            <person name="Li Q."/>
            <person name="Wang L."/>
            <person name="Zhang Z."/>
            <person name="Wang Q."/>
            <person name="Ren J."/>
            <person name="Wang M."/>
            <person name="Xu W."/>
            <person name="Wang J."/>
            <person name="Lu Y."/>
            <person name="Du Q."/>
            <person name="Sun Z."/>
        </authorList>
    </citation>
    <scope>NUCLEOTIDE SEQUENCE [LARGE SCALE GENOMIC DNA]</scope>
    <source>
        <strain evidence="12 13">D1-5</strain>
    </source>
</reference>
<comment type="caution">
    <text evidence="12">The sequence shown here is derived from an EMBL/GenBank/DDBJ whole genome shotgun (WGS) entry which is preliminary data.</text>
</comment>
<dbReference type="InterPro" id="IPR027469">
    <property type="entry name" value="Cation_efflux_TMD_sf"/>
</dbReference>
<dbReference type="OrthoDB" id="9944568at2759"/>
<dbReference type="AlphaFoldDB" id="A0A0A2VN17"/>
<evidence type="ECO:0000256" key="5">
    <source>
        <dbReference type="ARBA" id="ARBA00022833"/>
    </source>
</evidence>
<dbReference type="HOGENOM" id="CLU_013430_4_3_1"/>
<accession>A0A0A2VN17</accession>
<feature type="transmembrane region" description="Helical" evidence="9">
    <location>
        <begin position="98"/>
        <end position="120"/>
    </location>
</feature>
<evidence type="ECO:0000313" key="13">
    <source>
        <dbReference type="Proteomes" id="UP000030106"/>
    </source>
</evidence>
<feature type="transmembrane region" description="Helical" evidence="9">
    <location>
        <begin position="132"/>
        <end position="153"/>
    </location>
</feature>
<evidence type="ECO:0000256" key="1">
    <source>
        <dbReference type="ARBA" id="ARBA00004141"/>
    </source>
</evidence>
<evidence type="ECO:0000256" key="4">
    <source>
        <dbReference type="ARBA" id="ARBA00022692"/>
    </source>
</evidence>
<dbReference type="GO" id="GO:0016020">
    <property type="term" value="C:membrane"/>
    <property type="evidence" value="ECO:0007669"/>
    <property type="project" value="UniProtKB-SubCell"/>
</dbReference>
<evidence type="ECO:0000259" key="11">
    <source>
        <dbReference type="Pfam" id="PF16916"/>
    </source>
</evidence>
<feature type="compositionally biased region" description="Basic and acidic residues" evidence="8">
    <location>
        <begin position="158"/>
        <end position="182"/>
    </location>
</feature>
<dbReference type="InterPro" id="IPR002524">
    <property type="entry name" value="Cation_efflux"/>
</dbReference>
<dbReference type="Pfam" id="PF01545">
    <property type="entry name" value="Cation_efflux"/>
    <property type="match status" value="2"/>
</dbReference>
<sequence length="511" mass="55562">MGRFRFDRRNRLVATIAISLAFFVAEIAAGFYTHSLALIADAFHYLSDLLGFVVALAALQVGKGTRLRETSVLTYAQVSEGSTPAPPGYTFGWQRATLLGAFFNGVFLLALGISILVQAIERFINISPIEDPKLVLIIGSVGLALNVLVMSFLHEHDHDHGHGHNPENVHSHSHSHHNDKEPQTQVSEEAIESNVPVGDSDKGSEFSASSITSHVEHKHSVQMAAAAHSHRDLGMMGAFLHVVGDAINNVGVIISALIIWRVEGEKKYYADPAIGVFIAIMIFFTAIPLTKKAGRILMQTAPEEIDIKDIKEDIEMIPGVDSVHELHIWRLDQRKSIASAHIVVNNGFSGKWLVTAKTILECFHAPTVESPVGKLERPPANILAASGGGFEHVALLETLLSGEADQGLCAAVTFRDAIFPTSPPRTPATPSTSSAAMGASNWKKRADYQPENSVNVAGRLHVEQMTITLEGMNRLTDSGLLALKNENYINHDEYYNAYDGMVGITMEASDE</sequence>
<comment type="similarity">
    <text evidence="2">Belongs to the cation diffusion facilitator (CDF) transporter (TC 2.A.4) family. SLC30A subfamily.</text>
</comment>
<dbReference type="STRING" id="1245745.A0A0A2VN17"/>
<evidence type="ECO:0000256" key="8">
    <source>
        <dbReference type="SAM" id="MobiDB-lite"/>
    </source>
</evidence>
<feature type="domain" description="Cation efflux protein transmembrane" evidence="10">
    <location>
        <begin position="13"/>
        <end position="62"/>
    </location>
</feature>
<dbReference type="InterPro" id="IPR036837">
    <property type="entry name" value="Cation_efflux_CTD_sf"/>
</dbReference>
<dbReference type="GO" id="GO:0005385">
    <property type="term" value="F:zinc ion transmembrane transporter activity"/>
    <property type="evidence" value="ECO:0007669"/>
    <property type="project" value="TreeGrafter"/>
</dbReference>
<dbReference type="GO" id="GO:0006882">
    <property type="term" value="P:intracellular zinc ion homeostasis"/>
    <property type="evidence" value="ECO:0007669"/>
    <property type="project" value="TreeGrafter"/>
</dbReference>
<keyword evidence="7 9" id="KW-0472">Membrane</keyword>
<proteinExistence type="inferred from homology"/>
<evidence type="ECO:0000259" key="10">
    <source>
        <dbReference type="Pfam" id="PF01545"/>
    </source>
</evidence>
<feature type="region of interest" description="Disordered" evidence="8">
    <location>
        <begin position="158"/>
        <end position="211"/>
    </location>
</feature>
<dbReference type="InterPro" id="IPR058533">
    <property type="entry name" value="Cation_efflux_TM"/>
</dbReference>
<feature type="domain" description="Cation efflux protein transmembrane" evidence="10">
    <location>
        <begin position="82"/>
        <end position="298"/>
    </location>
</feature>
<dbReference type="Pfam" id="PF16916">
    <property type="entry name" value="ZT_dimer"/>
    <property type="match status" value="1"/>
</dbReference>
<dbReference type="NCBIfam" id="TIGR01297">
    <property type="entry name" value="CDF"/>
    <property type="match status" value="1"/>
</dbReference>
<evidence type="ECO:0000256" key="9">
    <source>
        <dbReference type="SAM" id="Phobius"/>
    </source>
</evidence>
<dbReference type="Proteomes" id="UP000030106">
    <property type="component" value="Unassembled WGS sequence"/>
</dbReference>
<feature type="domain" description="Cation efflux protein cytoplasmic" evidence="11">
    <location>
        <begin position="302"/>
        <end position="349"/>
    </location>
</feature>
<evidence type="ECO:0000256" key="7">
    <source>
        <dbReference type="ARBA" id="ARBA00023136"/>
    </source>
</evidence>
<dbReference type="EMBL" id="ANFO01000472">
    <property type="protein sequence ID" value="KGQ09286.1"/>
    <property type="molecule type" value="Genomic_DNA"/>
</dbReference>
<keyword evidence="6 9" id="KW-1133">Transmembrane helix</keyword>
<keyword evidence="4 9" id="KW-0812">Transmembrane</keyword>
<dbReference type="SUPFAM" id="SSF161111">
    <property type="entry name" value="Cation efflux protein transmembrane domain-like"/>
    <property type="match status" value="1"/>
</dbReference>
<organism evidence="12 13">
    <name type="scientific">Beauveria bassiana D1-5</name>
    <dbReference type="NCBI Taxonomy" id="1245745"/>
    <lineage>
        <taxon>Eukaryota</taxon>
        <taxon>Fungi</taxon>
        <taxon>Dikarya</taxon>
        <taxon>Ascomycota</taxon>
        <taxon>Pezizomycotina</taxon>
        <taxon>Sordariomycetes</taxon>
        <taxon>Hypocreomycetidae</taxon>
        <taxon>Hypocreales</taxon>
        <taxon>Cordycipitaceae</taxon>
        <taxon>Beauveria</taxon>
    </lineage>
</organism>
<dbReference type="SUPFAM" id="SSF160240">
    <property type="entry name" value="Cation efflux protein cytoplasmic domain-like"/>
    <property type="match status" value="1"/>
</dbReference>
<dbReference type="PANTHER" id="PTHR45820">
    <property type="entry name" value="FI23527P1"/>
    <property type="match status" value="1"/>
</dbReference>
<dbReference type="InterPro" id="IPR027470">
    <property type="entry name" value="Cation_efflux_CTD"/>
</dbReference>
<evidence type="ECO:0000256" key="2">
    <source>
        <dbReference type="ARBA" id="ARBA00008873"/>
    </source>
</evidence>
<protein>
    <submittedName>
        <fullName evidence="12">Zinc/cadmium resistance protein</fullName>
    </submittedName>
</protein>
<evidence type="ECO:0000256" key="3">
    <source>
        <dbReference type="ARBA" id="ARBA00022448"/>
    </source>
</evidence>
<gene>
    <name evidence="12" type="ORF">BBAD15_g5385</name>
</gene>